<dbReference type="Proteomes" id="UP000265140">
    <property type="component" value="Chromosome 14"/>
</dbReference>
<feature type="repeat" description="FG-GAP" evidence="15">
    <location>
        <begin position="30"/>
        <end position="88"/>
    </location>
</feature>
<keyword evidence="14" id="KW-0325">Glycoprotein</keyword>
<keyword evidence="7" id="KW-0106">Calcium</keyword>
<feature type="repeat" description="FG-GAP" evidence="15">
    <location>
        <begin position="673"/>
        <end position="733"/>
    </location>
</feature>
<evidence type="ECO:0000256" key="5">
    <source>
        <dbReference type="ARBA" id="ARBA00022729"/>
    </source>
</evidence>
<feature type="signal peptide" evidence="16">
    <location>
        <begin position="1"/>
        <end position="25"/>
    </location>
</feature>
<evidence type="ECO:0000256" key="12">
    <source>
        <dbReference type="ARBA" id="ARBA00023157"/>
    </source>
</evidence>
<dbReference type="InterPro" id="IPR048285">
    <property type="entry name" value="Integrin_alpha_Ig-like_2"/>
</dbReference>
<dbReference type="GO" id="GO:0007160">
    <property type="term" value="P:cell-matrix adhesion"/>
    <property type="evidence" value="ECO:0007669"/>
    <property type="project" value="TreeGrafter"/>
</dbReference>
<dbReference type="InterPro" id="IPR032695">
    <property type="entry name" value="Integrin_dom_sf"/>
</dbReference>
<dbReference type="PRINTS" id="PR01185">
    <property type="entry name" value="INTEGRINA"/>
</dbReference>
<dbReference type="SUPFAM" id="SSF69179">
    <property type="entry name" value="Integrin domains"/>
    <property type="match status" value="3"/>
</dbReference>
<dbReference type="GeneTree" id="ENSGT00940000156303"/>
<keyword evidence="4" id="KW-0479">Metal-binding</keyword>
<dbReference type="Bgee" id="ENSELUG00000005341">
    <property type="expression patterns" value="Expressed in liver and 15 other cell types or tissues"/>
</dbReference>
<evidence type="ECO:0000256" key="10">
    <source>
        <dbReference type="ARBA" id="ARBA00023037"/>
    </source>
</evidence>
<dbReference type="Gene3D" id="2.130.10.130">
    <property type="entry name" value="Integrin alpha, N-terminal"/>
    <property type="match status" value="2"/>
</dbReference>
<reference evidence="18" key="3">
    <citation type="submission" date="2025-08" db="UniProtKB">
        <authorList>
            <consortium name="Ensembl"/>
        </authorList>
    </citation>
    <scope>IDENTIFICATION</scope>
</reference>
<keyword evidence="12" id="KW-1015">Disulfide bond</keyword>
<evidence type="ECO:0000259" key="17">
    <source>
        <dbReference type="PROSITE" id="PS50234"/>
    </source>
</evidence>
<keyword evidence="13 16" id="KW-0675">Receptor</keyword>
<evidence type="ECO:0000256" key="15">
    <source>
        <dbReference type="PROSITE-ProRule" id="PRU00803"/>
    </source>
</evidence>
<sequence>MEFNPTSTVLTLLLIQSWCVPQSLSFNVGTAGAKVFSGPATEEFGYTVHQFKNHLGKWLLVGSPWSGYKQDRKGDLYKCEITGSTSNCQRLNLQNLVTISTVKNINVNMSLGLTLTHTATEDKFITCGPLWAQKCGSQYYYPGICAEVSPLFKPLPAFSPALQTCGGPMDVAIVLDGSNSIYPWPPVVDFLKKLLENLDIGPDNTQVTIIQYGVDPFIEFHLNAHKTKQSMITAAAKIPQRQGLETNTFRAIEFARKQAFLPENGARPGASKVMVVVTDGESHDKNLRDDVIRKCETDRITRFGIAVLGYYIRNDIDTKNLVDEIKSIASTPTDRYFFNVSAEEALLEIAGSLGDRIFNIEGTGKGDGDFQMEMSQVGFSAHQTKKQNMIMLGAVGAYSWSGTVVHYTSQKSDIFPQTAFQTILQDKNHSSLLGYSVTTLNDGTMEYYVAGAPRSNHTGQVIVYTINAKGQPIVLDSQRGDQVRGHPIVLDSQRGDQVRGQPIVLDSQRGDQVRGQPIVLDSQRGDQVRGHPIVLDSQRGDQVRGQPIVLDSQRGDQIGSYYGSVLCPLDVDKDGVSDLLLVGAPMFMSEHKKENGKVYLLTFTKGILSDQGVLKGPSPAENARFGMSISAVLDLNMDGYSDVVVGAPLEDDNRGVIYVFNGDKKTLRTEYSQRILGSKLDPLLQYFGRSLDTSSDLNDDTIPDVSVGAYGKVVQLWSRGVAIVTASVTFNPDKISILSKKCVVNGKRTSCFNTEVCFSATFKPKNPVGPVALRYNLTLDADLQGSRFTSRGQFKNSERSIQADIKVSPMGFCDTLEVFVQEAPDLVNSIGLRVEIALQDPDSSPVLDVLSPNAWQFFIPFSKECGSDEVCDSDLELSVKKGQMIPSSSKMLISLKNKRLSFTVSVVNKKENAYNTRVIVKYSKNLFYASITPPSESNEEKVECTSTQESYAVLCRVGYPVIGPNQKVSFEINFDFNLLERQPIADVRFEVLSDSTEADMSDNHVLLSIPVHYDSEITVSWKMDPEFYVIEANHEVKTTVNTFDDIGPEFKFSLKVSTGNLPISLAYFTVSMPSTTSRGNPLLYITGVTTAPAGDVTCDVTLNPLKITQQPYTPTFSNENLMSTEILDCNTAKCQHMKCFLKDMQIKSAFFVNVTSRIWNGTFAASTFQSTTLTVSTEIKTSEPELLIISNKHLTFGVTISKPGEKGEVPVGIIVGSVIGGLLLLALAIGLLWKLGFFNRKYQQLMKNPEEEEGPETQGLQENAAA</sequence>
<feature type="repeat" description="FG-GAP" evidence="15">
    <location>
        <begin position="421"/>
        <end position="473"/>
    </location>
</feature>
<reference evidence="18" key="4">
    <citation type="submission" date="2025-09" db="UniProtKB">
        <authorList>
            <consortium name="Ensembl"/>
        </authorList>
    </citation>
    <scope>IDENTIFICATION</scope>
</reference>
<dbReference type="GO" id="GO:0007229">
    <property type="term" value="P:integrin-mediated signaling pathway"/>
    <property type="evidence" value="ECO:0007669"/>
    <property type="project" value="UniProtKB-KW"/>
</dbReference>
<keyword evidence="11 16" id="KW-0472">Membrane</keyword>
<feature type="domain" description="VWFA" evidence="17">
    <location>
        <begin position="170"/>
        <end position="357"/>
    </location>
</feature>
<keyword evidence="5 16" id="KW-0732">Signal</keyword>
<protein>
    <recommendedName>
        <fullName evidence="17">VWFA domain-containing protein</fullName>
    </recommendedName>
</protein>
<dbReference type="InterPro" id="IPR013517">
    <property type="entry name" value="FG-GAP"/>
</dbReference>
<dbReference type="SUPFAM" id="SSF69318">
    <property type="entry name" value="Integrin alpha N-terminal domain"/>
    <property type="match status" value="1"/>
</dbReference>
<evidence type="ECO:0000256" key="9">
    <source>
        <dbReference type="ARBA" id="ARBA00022989"/>
    </source>
</evidence>
<evidence type="ECO:0000256" key="8">
    <source>
        <dbReference type="ARBA" id="ARBA00022889"/>
    </source>
</evidence>
<dbReference type="Pfam" id="PF20805">
    <property type="entry name" value="Integrin_A_Ig_2"/>
    <property type="match status" value="1"/>
</dbReference>
<dbReference type="InterPro" id="IPR048286">
    <property type="entry name" value="Integrin_alpha_Ig-like_3"/>
</dbReference>
<evidence type="ECO:0000313" key="19">
    <source>
        <dbReference type="Proteomes" id="UP000265140"/>
    </source>
</evidence>
<comment type="similarity">
    <text evidence="2 16">Belongs to the integrin alpha chain family.</text>
</comment>
<dbReference type="AlphaFoldDB" id="A0A6Q2Y0M3"/>
<dbReference type="PROSITE" id="PS51470">
    <property type="entry name" value="FG_GAP"/>
    <property type="match status" value="6"/>
</dbReference>
<feature type="repeat" description="FG-GAP" evidence="15">
    <location>
        <begin position="546"/>
        <end position="610"/>
    </location>
</feature>
<dbReference type="InterPro" id="IPR018184">
    <property type="entry name" value="Integrin_alpha_C_CS"/>
</dbReference>
<dbReference type="GO" id="GO:0009897">
    <property type="term" value="C:external side of plasma membrane"/>
    <property type="evidence" value="ECO:0007669"/>
    <property type="project" value="TreeGrafter"/>
</dbReference>
<dbReference type="Gene3D" id="2.60.40.1510">
    <property type="entry name" value="ntegrin, alpha v. Chain A, domain 3"/>
    <property type="match status" value="1"/>
</dbReference>
<accession>A0A6Q2Y0M3</accession>
<feature type="transmembrane region" description="Helical" evidence="16">
    <location>
        <begin position="1211"/>
        <end position="1233"/>
    </location>
</feature>
<dbReference type="PANTHER" id="PTHR23220">
    <property type="entry name" value="INTEGRIN ALPHA"/>
    <property type="match status" value="1"/>
</dbReference>
<dbReference type="FunFam" id="3.40.50.410:FF:000012">
    <property type="entry name" value="Integrin, alpha 10"/>
    <property type="match status" value="1"/>
</dbReference>
<gene>
    <name evidence="18" type="primary">ITGA2</name>
</gene>
<dbReference type="InterPro" id="IPR000413">
    <property type="entry name" value="Integrin_alpha"/>
</dbReference>
<dbReference type="SMART" id="SM00191">
    <property type="entry name" value="Int_alpha"/>
    <property type="match status" value="5"/>
</dbReference>
<dbReference type="PROSITE" id="PS50234">
    <property type="entry name" value="VWFA"/>
    <property type="match status" value="1"/>
</dbReference>
<evidence type="ECO:0000313" key="18">
    <source>
        <dbReference type="Ensembl" id="ENSELUP00000058875.2"/>
    </source>
</evidence>
<evidence type="ECO:0000256" key="3">
    <source>
        <dbReference type="ARBA" id="ARBA00022692"/>
    </source>
</evidence>
<evidence type="ECO:0000256" key="1">
    <source>
        <dbReference type="ARBA" id="ARBA00004479"/>
    </source>
</evidence>
<dbReference type="InterPro" id="IPR013649">
    <property type="entry name" value="Integrin_alpha_Ig-like_1"/>
</dbReference>
<dbReference type="PRINTS" id="PR00453">
    <property type="entry name" value="VWFADOMAIN"/>
</dbReference>
<dbReference type="SUPFAM" id="SSF53300">
    <property type="entry name" value="vWA-like"/>
    <property type="match status" value="1"/>
</dbReference>
<proteinExistence type="inferred from homology"/>
<evidence type="ECO:0000256" key="11">
    <source>
        <dbReference type="ARBA" id="ARBA00023136"/>
    </source>
</evidence>
<dbReference type="SMART" id="SM00327">
    <property type="entry name" value="VWA"/>
    <property type="match status" value="1"/>
</dbReference>
<evidence type="ECO:0000256" key="13">
    <source>
        <dbReference type="ARBA" id="ARBA00023170"/>
    </source>
</evidence>
<dbReference type="Pfam" id="PF01839">
    <property type="entry name" value="FG-GAP"/>
    <property type="match status" value="2"/>
</dbReference>
<dbReference type="GO" id="GO:0005178">
    <property type="term" value="F:integrin binding"/>
    <property type="evidence" value="ECO:0007669"/>
    <property type="project" value="TreeGrafter"/>
</dbReference>
<keyword evidence="9 16" id="KW-1133">Transmembrane helix</keyword>
<reference evidence="18" key="2">
    <citation type="submission" date="2020-02" db="EMBL/GenBank/DDBJ databases">
        <title>Esox lucius (northern pike) genome, fEsoLuc1, primary haplotype.</title>
        <authorList>
            <person name="Myers G."/>
            <person name="Karagic N."/>
            <person name="Meyer A."/>
            <person name="Pippel M."/>
            <person name="Reichard M."/>
            <person name="Winkler S."/>
            <person name="Tracey A."/>
            <person name="Sims Y."/>
            <person name="Howe K."/>
            <person name="Rhie A."/>
            <person name="Formenti G."/>
            <person name="Durbin R."/>
            <person name="Fedrigo O."/>
            <person name="Jarvis E.D."/>
        </authorList>
    </citation>
    <scope>NUCLEOTIDE SEQUENCE [LARGE SCALE GENOMIC DNA]</scope>
</reference>
<dbReference type="GO" id="GO:0046872">
    <property type="term" value="F:metal ion binding"/>
    <property type="evidence" value="ECO:0007669"/>
    <property type="project" value="UniProtKB-KW"/>
</dbReference>
<feature type="repeat" description="FG-GAP" evidence="15">
    <location>
        <begin position="363"/>
        <end position="416"/>
    </location>
</feature>
<keyword evidence="19" id="KW-1185">Reference proteome</keyword>
<keyword evidence="10 16" id="KW-0401">Integrin</keyword>
<keyword evidence="8 16" id="KW-0130">Cell adhesion</keyword>
<dbReference type="Gene3D" id="3.40.50.410">
    <property type="entry name" value="von Willebrand factor, type A domain"/>
    <property type="match status" value="1"/>
</dbReference>
<dbReference type="Gene3D" id="1.20.5.930">
    <property type="entry name" value="Bicelle-embedded integrin alpha(iib) transmembrane segment"/>
    <property type="match status" value="1"/>
</dbReference>
<dbReference type="Pfam" id="PF20806">
    <property type="entry name" value="Integrin_A_Ig_3"/>
    <property type="match status" value="1"/>
</dbReference>
<dbReference type="Pfam" id="PF00092">
    <property type="entry name" value="VWA"/>
    <property type="match status" value="1"/>
</dbReference>
<feature type="chain" id="PRO_5044042521" description="VWFA domain-containing protein" evidence="16">
    <location>
        <begin position="26"/>
        <end position="1266"/>
    </location>
</feature>
<feature type="repeat" description="FG-GAP" evidence="15">
    <location>
        <begin position="611"/>
        <end position="669"/>
    </location>
</feature>
<dbReference type="PROSITE" id="PS00242">
    <property type="entry name" value="INTEGRIN_ALPHA"/>
    <property type="match status" value="1"/>
</dbReference>
<dbReference type="Ensembl" id="ENSELUT00000086020.2">
    <property type="protein sequence ID" value="ENSELUP00000058875.2"/>
    <property type="gene ID" value="ENSELUG00000005341.3"/>
</dbReference>
<dbReference type="GO" id="GO:0008305">
    <property type="term" value="C:integrin complex"/>
    <property type="evidence" value="ECO:0007669"/>
    <property type="project" value="InterPro"/>
</dbReference>
<dbReference type="InterPro" id="IPR028994">
    <property type="entry name" value="Integrin_alpha_N"/>
</dbReference>
<evidence type="ECO:0000256" key="16">
    <source>
        <dbReference type="RuleBase" id="RU003762"/>
    </source>
</evidence>
<dbReference type="Gene3D" id="2.60.40.1460">
    <property type="entry name" value="Integrin domains. Chain A, domain 2"/>
    <property type="match status" value="1"/>
</dbReference>
<dbReference type="InterPro" id="IPR036465">
    <property type="entry name" value="vWFA_dom_sf"/>
</dbReference>
<dbReference type="GO" id="GO:0098609">
    <property type="term" value="P:cell-cell adhesion"/>
    <property type="evidence" value="ECO:0007669"/>
    <property type="project" value="TreeGrafter"/>
</dbReference>
<name>A0A6Q2Y0M3_ESOLU</name>
<dbReference type="InterPro" id="IPR002035">
    <property type="entry name" value="VWF_A"/>
</dbReference>
<dbReference type="Gene3D" id="2.60.40.1530">
    <property type="entry name" value="ntegrin, alpha v. Chain A, domain 4"/>
    <property type="match status" value="1"/>
</dbReference>
<dbReference type="GO" id="GO:0033627">
    <property type="term" value="P:cell adhesion mediated by integrin"/>
    <property type="evidence" value="ECO:0007669"/>
    <property type="project" value="TreeGrafter"/>
</dbReference>
<dbReference type="Pfam" id="PF08441">
    <property type="entry name" value="Integrin_A_Ig_1"/>
    <property type="match status" value="1"/>
</dbReference>
<evidence type="ECO:0000256" key="6">
    <source>
        <dbReference type="ARBA" id="ARBA00022737"/>
    </source>
</evidence>
<keyword evidence="3 16" id="KW-0812">Transmembrane</keyword>
<dbReference type="PANTHER" id="PTHR23220:SF23">
    <property type="entry name" value="INTEGRIN ALPHA-2"/>
    <property type="match status" value="1"/>
</dbReference>
<organism evidence="18 19">
    <name type="scientific">Esox lucius</name>
    <name type="common">Northern pike</name>
    <dbReference type="NCBI Taxonomy" id="8010"/>
    <lineage>
        <taxon>Eukaryota</taxon>
        <taxon>Metazoa</taxon>
        <taxon>Chordata</taxon>
        <taxon>Craniata</taxon>
        <taxon>Vertebrata</taxon>
        <taxon>Euteleostomi</taxon>
        <taxon>Actinopterygii</taxon>
        <taxon>Neopterygii</taxon>
        <taxon>Teleostei</taxon>
        <taxon>Protacanthopterygii</taxon>
        <taxon>Esociformes</taxon>
        <taxon>Esocidae</taxon>
        <taxon>Esox</taxon>
    </lineage>
</organism>
<evidence type="ECO:0000256" key="14">
    <source>
        <dbReference type="ARBA" id="ARBA00023180"/>
    </source>
</evidence>
<evidence type="ECO:0000256" key="7">
    <source>
        <dbReference type="ARBA" id="ARBA00022837"/>
    </source>
</evidence>
<dbReference type="InterPro" id="IPR013519">
    <property type="entry name" value="Int_alpha_beta-p"/>
</dbReference>
<evidence type="ECO:0000256" key="2">
    <source>
        <dbReference type="ARBA" id="ARBA00008054"/>
    </source>
</evidence>
<reference evidence="19" key="1">
    <citation type="journal article" date="2014" name="PLoS ONE">
        <title>The genome and linkage map of the northern pike (Esox lucius): conserved synteny revealed between the salmonid sister group and the Neoteleostei.</title>
        <authorList>
            <person name="Rondeau E.B."/>
            <person name="Minkley D.R."/>
            <person name="Leong J.S."/>
            <person name="Messmer A.M."/>
            <person name="Jantzen J.R."/>
            <person name="von Schalburg K.R."/>
            <person name="Lemon C."/>
            <person name="Bird N.H."/>
            <person name="Koop B.F."/>
        </authorList>
    </citation>
    <scope>NUCLEOTIDE SEQUENCE</scope>
</reference>
<comment type="subcellular location">
    <subcellularLocation>
        <location evidence="1 16">Membrane</location>
        <topology evidence="1 16">Single-pass type I membrane protein</topology>
    </subcellularLocation>
</comment>
<keyword evidence="6" id="KW-0677">Repeat</keyword>
<evidence type="ECO:0000256" key="4">
    <source>
        <dbReference type="ARBA" id="ARBA00022723"/>
    </source>
</evidence>